<dbReference type="Pfam" id="PF20958">
    <property type="entry name" value="GxGYxYP_N_3rd"/>
    <property type="match status" value="1"/>
</dbReference>
<evidence type="ECO:0000313" key="6">
    <source>
        <dbReference type="Proteomes" id="UP000326837"/>
    </source>
</evidence>
<keyword evidence="6" id="KW-1185">Reference proteome</keyword>
<feature type="signal peptide" evidence="1">
    <location>
        <begin position="1"/>
        <end position="23"/>
    </location>
</feature>
<evidence type="ECO:0000259" key="4">
    <source>
        <dbReference type="Pfam" id="PF20958"/>
    </source>
</evidence>
<dbReference type="Pfam" id="PF14323">
    <property type="entry name" value="GxGYxYP_C"/>
    <property type="match status" value="1"/>
</dbReference>
<dbReference type="PANTHER" id="PTHR37321:SF1">
    <property type="entry name" value="EXPORTED PROTEIN"/>
    <property type="match status" value="1"/>
</dbReference>
<dbReference type="Pfam" id="PF20957">
    <property type="entry name" value="GxGYxYP_N_2nd"/>
    <property type="match status" value="1"/>
</dbReference>
<evidence type="ECO:0000313" key="5">
    <source>
        <dbReference type="EMBL" id="BBO31526.1"/>
    </source>
</evidence>
<dbReference type="InterPro" id="IPR048310">
    <property type="entry name" value="GxGYxYP_N_2nd"/>
</dbReference>
<dbReference type="PANTHER" id="PTHR37321">
    <property type="entry name" value="EXPORTED PROTEIN-RELATED"/>
    <property type="match status" value="1"/>
</dbReference>
<dbReference type="AlphaFoldDB" id="A0A5K7XB03"/>
<protein>
    <submittedName>
        <fullName evidence="5">Uncharacterized protein</fullName>
    </submittedName>
</protein>
<gene>
    <name evidence="5" type="ORF">PLANPX_1138</name>
</gene>
<dbReference type="InterPro" id="IPR038410">
    <property type="entry name" value="GxGYxYP_C_sf"/>
</dbReference>
<feature type="chain" id="PRO_5025043778" evidence="1">
    <location>
        <begin position="24"/>
        <end position="557"/>
    </location>
</feature>
<dbReference type="Gene3D" id="3.20.20.490">
    <property type="entry name" value="GxGYxYP glycoside hydrolase, C-terminal domain"/>
    <property type="match status" value="1"/>
</dbReference>
<evidence type="ECO:0000256" key="1">
    <source>
        <dbReference type="SAM" id="SignalP"/>
    </source>
</evidence>
<dbReference type="InterPro" id="IPR025832">
    <property type="entry name" value="GxGYxYP_C"/>
</dbReference>
<evidence type="ECO:0000259" key="2">
    <source>
        <dbReference type="Pfam" id="PF14323"/>
    </source>
</evidence>
<reference evidence="6" key="1">
    <citation type="submission" date="2019-10" db="EMBL/GenBank/DDBJ databases">
        <title>Lacipirellula parvula gen. nov., sp. nov., representing a lineage of planctomycetes widespread in freshwater anoxic habitats, and description of the family Lacipirellulaceae.</title>
        <authorList>
            <person name="Dedysh S.N."/>
            <person name="Kulichevskaya I.S."/>
            <person name="Beletsky A.V."/>
            <person name="Rakitin A.L."/>
            <person name="Mardanov A.V."/>
            <person name="Ivanova A.A."/>
            <person name="Saltykova V.X."/>
            <person name="Rijpstra W.I.C."/>
            <person name="Sinninghe Damste J.S."/>
            <person name="Ravin N.V."/>
        </authorList>
    </citation>
    <scope>NUCLEOTIDE SEQUENCE [LARGE SCALE GENOMIC DNA]</scope>
    <source>
        <strain evidence="6">PX69</strain>
    </source>
</reference>
<name>A0A5K7XB03_9BACT</name>
<organism evidence="5 6">
    <name type="scientific">Lacipirellula parvula</name>
    <dbReference type="NCBI Taxonomy" id="2650471"/>
    <lineage>
        <taxon>Bacteria</taxon>
        <taxon>Pseudomonadati</taxon>
        <taxon>Planctomycetota</taxon>
        <taxon>Planctomycetia</taxon>
        <taxon>Pirellulales</taxon>
        <taxon>Lacipirellulaceae</taxon>
        <taxon>Lacipirellula</taxon>
    </lineage>
</organism>
<feature type="domain" description="GxGYxYP putative glycoside hydrolase C-terminal" evidence="2">
    <location>
        <begin position="310"/>
        <end position="548"/>
    </location>
</feature>
<evidence type="ECO:0000259" key="3">
    <source>
        <dbReference type="Pfam" id="PF20957"/>
    </source>
</evidence>
<keyword evidence="1" id="KW-0732">Signal</keyword>
<dbReference type="Proteomes" id="UP000326837">
    <property type="component" value="Chromosome"/>
</dbReference>
<sequence>MLRTSPCALAALCCLLAIASANAARAQAADGLTWPAGQVLPHFPTPAPQLDALDVSGLSPDEQLTFCALAGQVNRRQPRLALIDSRHEPEREAWFREPTIDLDLNPPFTAATKHKLLAKYAKEVAGVVLYDPSRNAHLRNVAFTAAGLRKALPVTRATYAALKQQGIELPILEDLTSLKATTALEAYEYLLNTYWPRCEKRFLVSSRPEGRDGDYYHTRDLAAACGAATIWLDCQDEAQRELYGKFLDDMPAGNAVVLGWYTTERSGMTTTTKFGIGMVPSDHFRNATIFAGGSHKITPPRTPPTPTLQNKLYITIFLSDGDNIQYTQCTMRRLWDQAAEARGKVPLNWTMPPGLVDVAPAILNYYYSTATLNDCFVCGPSGMGYIMPVNTLAEPGAPLGSAIDDRDRLAAFTQLSARYLQRAGLKVVTVWDNLTPMQREVYAENCPDLLGVTVQNFRDDPKVASSNAASGLRFERLVRAYCGSYDDLLKSMEEEYAKRDGGEPRFAAYQAIGWGALTPEQLVKLSEEVKQKCPNVEFVRADHYFELQRAARKQVED</sequence>
<dbReference type="EMBL" id="AP021861">
    <property type="protein sequence ID" value="BBO31526.1"/>
    <property type="molecule type" value="Genomic_DNA"/>
</dbReference>
<feature type="domain" description="GxGYxYP putative glycoside hydrolase third N-terminal" evidence="4">
    <location>
        <begin position="218"/>
        <end position="289"/>
    </location>
</feature>
<proteinExistence type="predicted"/>
<dbReference type="KEGG" id="lpav:PLANPX_1138"/>
<feature type="domain" description="GxGYxYP putative glycoside hydrolase second N-terminal" evidence="3">
    <location>
        <begin position="124"/>
        <end position="198"/>
    </location>
</feature>
<dbReference type="InterPro" id="IPR048309">
    <property type="entry name" value="GxGYxYP_N_3rd"/>
</dbReference>
<dbReference type="RefSeq" id="WP_172991878.1">
    <property type="nucleotide sequence ID" value="NZ_AP021861.1"/>
</dbReference>
<accession>A0A5K7XB03</accession>